<name>A0A5B7INB6_PORTR</name>
<evidence type="ECO:0000313" key="2">
    <source>
        <dbReference type="Proteomes" id="UP000324222"/>
    </source>
</evidence>
<accession>A0A5B7INB6</accession>
<reference evidence="1 2" key="1">
    <citation type="submission" date="2019-05" db="EMBL/GenBank/DDBJ databases">
        <title>Another draft genome of Portunus trituberculatus and its Hox gene families provides insights of decapod evolution.</title>
        <authorList>
            <person name="Jeong J.-H."/>
            <person name="Song I."/>
            <person name="Kim S."/>
            <person name="Choi T."/>
            <person name="Kim D."/>
            <person name="Ryu S."/>
            <person name="Kim W."/>
        </authorList>
    </citation>
    <scope>NUCLEOTIDE SEQUENCE [LARGE SCALE GENOMIC DNA]</scope>
    <source>
        <tissue evidence="1">Muscle</tissue>
    </source>
</reference>
<dbReference type="Proteomes" id="UP000324222">
    <property type="component" value="Unassembled WGS sequence"/>
</dbReference>
<dbReference type="EMBL" id="VSRR010061679">
    <property type="protein sequence ID" value="MPC83146.1"/>
    <property type="molecule type" value="Genomic_DNA"/>
</dbReference>
<dbReference type="AlphaFoldDB" id="A0A5B7INB6"/>
<organism evidence="1 2">
    <name type="scientific">Portunus trituberculatus</name>
    <name type="common">Swimming crab</name>
    <name type="synonym">Neptunus trituberculatus</name>
    <dbReference type="NCBI Taxonomy" id="210409"/>
    <lineage>
        <taxon>Eukaryota</taxon>
        <taxon>Metazoa</taxon>
        <taxon>Ecdysozoa</taxon>
        <taxon>Arthropoda</taxon>
        <taxon>Crustacea</taxon>
        <taxon>Multicrustacea</taxon>
        <taxon>Malacostraca</taxon>
        <taxon>Eumalacostraca</taxon>
        <taxon>Eucarida</taxon>
        <taxon>Decapoda</taxon>
        <taxon>Pleocyemata</taxon>
        <taxon>Brachyura</taxon>
        <taxon>Eubrachyura</taxon>
        <taxon>Portunoidea</taxon>
        <taxon>Portunidae</taxon>
        <taxon>Portuninae</taxon>
        <taxon>Portunus</taxon>
    </lineage>
</organism>
<keyword evidence="2" id="KW-1185">Reference proteome</keyword>
<comment type="caution">
    <text evidence="1">The sequence shown here is derived from an EMBL/GenBank/DDBJ whole genome shotgun (WGS) entry which is preliminary data.</text>
</comment>
<protein>
    <submittedName>
        <fullName evidence="1">Uncharacterized protein</fullName>
    </submittedName>
</protein>
<evidence type="ECO:0000313" key="1">
    <source>
        <dbReference type="EMBL" id="MPC83146.1"/>
    </source>
</evidence>
<sequence>MYVCNVLRVTIKISAKCNDGGKWWCSEVAPPGSGLDNHTVTESSSLGKLVNPDRGAASLSRKHPFSARLGTDAGTGFHYRFT</sequence>
<gene>
    <name evidence="1" type="ORF">E2C01_077841</name>
</gene>
<proteinExistence type="predicted"/>